<evidence type="ECO:0000313" key="2">
    <source>
        <dbReference type="EMBL" id="KAI0495162.1"/>
    </source>
</evidence>
<dbReference type="OrthoDB" id="10312014at2759"/>
<evidence type="ECO:0000256" key="1">
    <source>
        <dbReference type="SAM" id="MobiDB-lite"/>
    </source>
</evidence>
<evidence type="ECO:0000313" key="3">
    <source>
        <dbReference type="Proteomes" id="UP000829196"/>
    </source>
</evidence>
<gene>
    <name evidence="2" type="ORF">KFK09_025311</name>
</gene>
<dbReference type="AlphaFoldDB" id="A0A8T3AHD4"/>
<protein>
    <submittedName>
        <fullName evidence="2">Uncharacterized protein</fullName>
    </submittedName>
</protein>
<dbReference type="PANTHER" id="PTHR33625">
    <property type="entry name" value="OS08G0179900 PROTEIN"/>
    <property type="match status" value="1"/>
</dbReference>
<feature type="compositionally biased region" description="Basic and acidic residues" evidence="1">
    <location>
        <begin position="291"/>
        <end position="301"/>
    </location>
</feature>
<dbReference type="Proteomes" id="UP000829196">
    <property type="component" value="Unassembled WGS sequence"/>
</dbReference>
<name>A0A8T3AHD4_DENNO</name>
<proteinExistence type="predicted"/>
<sequence length="378" mass="41433">MARKTTGMSGGVRRQANVGAFRSPLIDETSSRDSRHQVADLSSTAPALESDMWICFGSFPPVPLFPAVEKNFGSANRFPRKIFGPTPTLDEAKEACSYLKGSIEKVSYQPNPKLDSREDCQRSVGETRTAYKQPKHISQMFSLLHQSSEVQDVVASIAKDECVFEAVMKNEKVAEFLKNVPPNVDSAKSISVNECPKESYPSPESQKTCKGSMFSNMVNNVSGDTRTVSKHPKHISQMFSLLHRCSEVQDVVASIATDECVFEAVMKNEMVAEFMKNVPPTKSVSVNECPEESHPIPESEKSYKGSMFSNMVNNVKVKVSEKASNISDFLHDFLAKSSGNSGSQGAMPTFSTAEALHPDKTSFFALAVAAILIVFLMS</sequence>
<dbReference type="PANTHER" id="PTHR33625:SF4">
    <property type="entry name" value="OS08G0179900 PROTEIN"/>
    <property type="match status" value="1"/>
</dbReference>
<reference evidence="2" key="1">
    <citation type="journal article" date="2022" name="Front. Genet.">
        <title>Chromosome-Scale Assembly of the Dendrobium nobile Genome Provides Insights Into the Molecular Mechanism of the Biosynthesis of the Medicinal Active Ingredient of Dendrobium.</title>
        <authorList>
            <person name="Xu Q."/>
            <person name="Niu S.-C."/>
            <person name="Li K.-L."/>
            <person name="Zheng P.-J."/>
            <person name="Zhang X.-J."/>
            <person name="Jia Y."/>
            <person name="Liu Y."/>
            <person name="Niu Y.-X."/>
            <person name="Yu L.-H."/>
            <person name="Chen D.-F."/>
            <person name="Zhang G.-Q."/>
        </authorList>
    </citation>
    <scope>NUCLEOTIDE SEQUENCE</scope>
    <source>
        <tissue evidence="2">Leaf</tissue>
    </source>
</reference>
<organism evidence="2 3">
    <name type="scientific">Dendrobium nobile</name>
    <name type="common">Orchid</name>
    <dbReference type="NCBI Taxonomy" id="94219"/>
    <lineage>
        <taxon>Eukaryota</taxon>
        <taxon>Viridiplantae</taxon>
        <taxon>Streptophyta</taxon>
        <taxon>Embryophyta</taxon>
        <taxon>Tracheophyta</taxon>
        <taxon>Spermatophyta</taxon>
        <taxon>Magnoliopsida</taxon>
        <taxon>Liliopsida</taxon>
        <taxon>Asparagales</taxon>
        <taxon>Orchidaceae</taxon>
        <taxon>Epidendroideae</taxon>
        <taxon>Malaxideae</taxon>
        <taxon>Dendrobiinae</taxon>
        <taxon>Dendrobium</taxon>
    </lineage>
</organism>
<accession>A0A8T3AHD4</accession>
<feature type="region of interest" description="Disordered" evidence="1">
    <location>
        <begin position="282"/>
        <end position="301"/>
    </location>
</feature>
<comment type="caution">
    <text evidence="2">The sequence shown here is derived from an EMBL/GenBank/DDBJ whole genome shotgun (WGS) entry which is preliminary data.</text>
</comment>
<keyword evidence="3" id="KW-1185">Reference proteome</keyword>
<feature type="compositionally biased region" description="Basic and acidic residues" evidence="1">
    <location>
        <begin position="29"/>
        <end position="38"/>
    </location>
</feature>
<dbReference type="EMBL" id="JAGYWB010000017">
    <property type="protein sequence ID" value="KAI0495162.1"/>
    <property type="molecule type" value="Genomic_DNA"/>
</dbReference>
<feature type="region of interest" description="Disordered" evidence="1">
    <location>
        <begin position="19"/>
        <end position="38"/>
    </location>
</feature>